<accession>A0A9D4ST26</accession>
<evidence type="ECO:0000313" key="2">
    <source>
        <dbReference type="Proteomes" id="UP000821837"/>
    </source>
</evidence>
<organism evidence="1 2">
    <name type="scientific">Rhipicephalus sanguineus</name>
    <name type="common">Brown dog tick</name>
    <name type="synonym">Ixodes sanguineus</name>
    <dbReference type="NCBI Taxonomy" id="34632"/>
    <lineage>
        <taxon>Eukaryota</taxon>
        <taxon>Metazoa</taxon>
        <taxon>Ecdysozoa</taxon>
        <taxon>Arthropoda</taxon>
        <taxon>Chelicerata</taxon>
        <taxon>Arachnida</taxon>
        <taxon>Acari</taxon>
        <taxon>Parasitiformes</taxon>
        <taxon>Ixodida</taxon>
        <taxon>Ixodoidea</taxon>
        <taxon>Ixodidae</taxon>
        <taxon>Rhipicephalinae</taxon>
        <taxon>Rhipicephalus</taxon>
        <taxon>Rhipicephalus</taxon>
    </lineage>
</organism>
<sequence length="113" mass="12113">MVHAPHRAGGLGVLELSRVSGEVQVQCYARLQRLGSPIVDAVLEGALDGFRREIEEKMGVPSGIVEASALNKALREARLTYLEDSRQNTLIRASLLWRMILSGAGGSGLMPGS</sequence>
<dbReference type="Proteomes" id="UP000821837">
    <property type="component" value="Chromosome 6"/>
</dbReference>
<keyword evidence="2" id="KW-1185">Reference proteome</keyword>
<gene>
    <name evidence="1" type="ORF">HPB52_000265</name>
</gene>
<comment type="caution">
    <text evidence="1">The sequence shown here is derived from an EMBL/GenBank/DDBJ whole genome shotgun (WGS) entry which is preliminary data.</text>
</comment>
<dbReference type="EMBL" id="JABSTV010001252">
    <property type="protein sequence ID" value="KAH7946513.1"/>
    <property type="molecule type" value="Genomic_DNA"/>
</dbReference>
<protein>
    <submittedName>
        <fullName evidence="1">Uncharacterized protein</fullName>
    </submittedName>
</protein>
<proteinExistence type="predicted"/>
<reference evidence="1" key="2">
    <citation type="submission" date="2021-09" db="EMBL/GenBank/DDBJ databases">
        <authorList>
            <person name="Jia N."/>
            <person name="Wang J."/>
            <person name="Shi W."/>
            <person name="Du L."/>
            <person name="Sun Y."/>
            <person name="Zhan W."/>
            <person name="Jiang J."/>
            <person name="Wang Q."/>
            <person name="Zhang B."/>
            <person name="Ji P."/>
            <person name="Sakyi L.B."/>
            <person name="Cui X."/>
            <person name="Yuan T."/>
            <person name="Jiang B."/>
            <person name="Yang W."/>
            <person name="Lam T.T.-Y."/>
            <person name="Chang Q."/>
            <person name="Ding S."/>
            <person name="Wang X."/>
            <person name="Zhu J."/>
            <person name="Ruan X."/>
            <person name="Zhao L."/>
            <person name="Wei J."/>
            <person name="Que T."/>
            <person name="Du C."/>
            <person name="Cheng J."/>
            <person name="Dai P."/>
            <person name="Han X."/>
            <person name="Huang E."/>
            <person name="Gao Y."/>
            <person name="Liu J."/>
            <person name="Shao H."/>
            <person name="Ye R."/>
            <person name="Li L."/>
            <person name="Wei W."/>
            <person name="Wang X."/>
            <person name="Wang C."/>
            <person name="Huo Q."/>
            <person name="Li W."/>
            <person name="Guo W."/>
            <person name="Chen H."/>
            <person name="Chen S."/>
            <person name="Zhou L."/>
            <person name="Zhou L."/>
            <person name="Ni X."/>
            <person name="Tian J."/>
            <person name="Zhou Y."/>
            <person name="Sheng Y."/>
            <person name="Liu T."/>
            <person name="Pan Y."/>
            <person name="Xia L."/>
            <person name="Li J."/>
            <person name="Zhao F."/>
            <person name="Cao W."/>
        </authorList>
    </citation>
    <scope>NUCLEOTIDE SEQUENCE</scope>
    <source>
        <strain evidence="1">Rsan-2018</strain>
        <tissue evidence="1">Larvae</tissue>
    </source>
</reference>
<reference evidence="1" key="1">
    <citation type="journal article" date="2020" name="Cell">
        <title>Large-Scale Comparative Analyses of Tick Genomes Elucidate Their Genetic Diversity and Vector Capacities.</title>
        <authorList>
            <consortium name="Tick Genome and Microbiome Consortium (TIGMIC)"/>
            <person name="Jia N."/>
            <person name="Wang J."/>
            <person name="Shi W."/>
            <person name="Du L."/>
            <person name="Sun Y."/>
            <person name="Zhan W."/>
            <person name="Jiang J.F."/>
            <person name="Wang Q."/>
            <person name="Zhang B."/>
            <person name="Ji P."/>
            <person name="Bell-Sakyi L."/>
            <person name="Cui X.M."/>
            <person name="Yuan T.T."/>
            <person name="Jiang B.G."/>
            <person name="Yang W.F."/>
            <person name="Lam T.T."/>
            <person name="Chang Q.C."/>
            <person name="Ding S.J."/>
            <person name="Wang X.J."/>
            <person name="Zhu J.G."/>
            <person name="Ruan X.D."/>
            <person name="Zhao L."/>
            <person name="Wei J.T."/>
            <person name="Ye R.Z."/>
            <person name="Que T.C."/>
            <person name="Du C.H."/>
            <person name="Zhou Y.H."/>
            <person name="Cheng J.X."/>
            <person name="Dai P.F."/>
            <person name="Guo W.B."/>
            <person name="Han X.H."/>
            <person name="Huang E.J."/>
            <person name="Li L.F."/>
            <person name="Wei W."/>
            <person name="Gao Y.C."/>
            <person name="Liu J.Z."/>
            <person name="Shao H.Z."/>
            <person name="Wang X."/>
            <person name="Wang C.C."/>
            <person name="Yang T.C."/>
            <person name="Huo Q.B."/>
            <person name="Li W."/>
            <person name="Chen H.Y."/>
            <person name="Chen S.E."/>
            <person name="Zhou L.G."/>
            <person name="Ni X.B."/>
            <person name="Tian J.H."/>
            <person name="Sheng Y."/>
            <person name="Liu T."/>
            <person name="Pan Y.S."/>
            <person name="Xia L.Y."/>
            <person name="Li J."/>
            <person name="Zhao F."/>
            <person name="Cao W.C."/>
        </authorList>
    </citation>
    <scope>NUCLEOTIDE SEQUENCE</scope>
    <source>
        <strain evidence="1">Rsan-2018</strain>
    </source>
</reference>
<evidence type="ECO:0000313" key="1">
    <source>
        <dbReference type="EMBL" id="KAH7946513.1"/>
    </source>
</evidence>
<name>A0A9D4ST26_RHISA</name>
<dbReference type="AlphaFoldDB" id="A0A9D4ST26"/>